<protein>
    <submittedName>
        <fullName evidence="1">Myosin-binding protein C, fast-type</fullName>
    </submittedName>
</protein>
<accession>A0A4D9DHZ6</accession>
<gene>
    <name evidence="1" type="ORF">DR999_PMT22184</name>
</gene>
<reference evidence="1 2" key="1">
    <citation type="submission" date="2019-04" db="EMBL/GenBank/DDBJ databases">
        <title>Draft genome of the big-headed turtle Platysternon megacephalum.</title>
        <authorList>
            <person name="Gong S."/>
        </authorList>
    </citation>
    <scope>NUCLEOTIDE SEQUENCE [LARGE SCALE GENOMIC DNA]</scope>
    <source>
        <strain evidence="1">DO16091913</strain>
        <tissue evidence="1">Muscle</tissue>
    </source>
</reference>
<dbReference type="AlphaFoldDB" id="A0A4D9DHZ6"/>
<evidence type="ECO:0000313" key="2">
    <source>
        <dbReference type="Proteomes" id="UP000297703"/>
    </source>
</evidence>
<organism evidence="1 2">
    <name type="scientific">Platysternon megacephalum</name>
    <name type="common">big-headed turtle</name>
    <dbReference type="NCBI Taxonomy" id="55544"/>
    <lineage>
        <taxon>Eukaryota</taxon>
        <taxon>Metazoa</taxon>
        <taxon>Chordata</taxon>
        <taxon>Craniata</taxon>
        <taxon>Vertebrata</taxon>
        <taxon>Euteleostomi</taxon>
        <taxon>Archelosauria</taxon>
        <taxon>Testudinata</taxon>
        <taxon>Testudines</taxon>
        <taxon>Cryptodira</taxon>
        <taxon>Durocryptodira</taxon>
        <taxon>Testudinoidea</taxon>
        <taxon>Platysternidae</taxon>
        <taxon>Platysternon</taxon>
    </lineage>
</organism>
<keyword evidence="2" id="KW-1185">Reference proteome</keyword>
<dbReference type="Proteomes" id="UP000297703">
    <property type="component" value="Unassembled WGS sequence"/>
</dbReference>
<evidence type="ECO:0000313" key="1">
    <source>
        <dbReference type="EMBL" id="TFJ96061.1"/>
    </source>
</evidence>
<comment type="caution">
    <text evidence="1">The sequence shown here is derived from an EMBL/GenBank/DDBJ whole genome shotgun (WGS) entry which is preliminary data.</text>
</comment>
<dbReference type="EMBL" id="QXTE01000833">
    <property type="protein sequence ID" value="TFJ96061.1"/>
    <property type="molecule type" value="Genomic_DNA"/>
</dbReference>
<proteinExistence type="predicted"/>
<name>A0A4D9DHZ6_9SAUR</name>
<reference evidence="1 2" key="2">
    <citation type="submission" date="2019-04" db="EMBL/GenBank/DDBJ databases">
        <title>The genome sequence of big-headed turtle.</title>
        <authorList>
            <person name="Gong S."/>
        </authorList>
    </citation>
    <scope>NUCLEOTIDE SEQUENCE [LARGE SCALE GENOMIC DNA]</scope>
    <source>
        <strain evidence="1">DO16091913</strain>
        <tissue evidence="1">Muscle</tissue>
    </source>
</reference>
<sequence>MSAPICGGVMENKLNLLKLKELAESPPAPSPISRISFPLFLQGLSAWSRVKGVKSMHMNSRTFQGFGAEPGAGARSSSGAVELQFFAWSWSGAGAQLQSPANPYVDALIQKSGGLNFDIGSQDSHRPVQETFPPTL</sequence>